<sequence>MYIEKIRKIKPLIHHITNYVTVNDCANASIAIGASPIMADFIQEQEEFSKICNCLVLNTGTINERVANSMYESAKFYGNLNKAIVLDPVALGVSVARDAINLKLLNSYKISIIKANASEIASVIGLDGKAKGTDNTFVVNDHFLDKACEYAKGHNRILVVSGEVDFIISSEKIAKIYNGSIMATKITGAGCMCASMCGVFAGVIEDKFQASLQAMLSFDIACEMAEEISNGSGSFRVNLIDALSNLNDEDVKKRAKYEII</sequence>
<keyword evidence="4 11" id="KW-0808">Transferase</keyword>
<evidence type="ECO:0000256" key="3">
    <source>
        <dbReference type="ARBA" id="ARBA00004868"/>
    </source>
</evidence>
<proteinExistence type="inferred from homology"/>
<comment type="pathway">
    <text evidence="3 11">Cofactor biosynthesis; thiamine diphosphate biosynthesis; 4-methyl-5-(2-phosphoethyl)-thiazole from 5-(2-hydroxyethyl)-4-methylthiazole: step 1/1.</text>
</comment>
<dbReference type="GO" id="GO:0000287">
    <property type="term" value="F:magnesium ion binding"/>
    <property type="evidence" value="ECO:0007669"/>
    <property type="project" value="UniProtKB-UniRule"/>
</dbReference>
<dbReference type="NCBIfam" id="NF006830">
    <property type="entry name" value="PRK09355.1"/>
    <property type="match status" value="1"/>
</dbReference>
<evidence type="ECO:0000256" key="8">
    <source>
        <dbReference type="ARBA" id="ARBA00022840"/>
    </source>
</evidence>
<dbReference type="RefSeq" id="WP_263669111.1">
    <property type="nucleotide sequence ID" value="NZ_CBCUZC010000010.1"/>
</dbReference>
<dbReference type="GO" id="GO:0009228">
    <property type="term" value="P:thiamine biosynthetic process"/>
    <property type="evidence" value="ECO:0007669"/>
    <property type="project" value="UniProtKB-KW"/>
</dbReference>
<comment type="catalytic activity">
    <reaction evidence="1 11">
        <text>5-(2-hydroxyethyl)-4-methylthiazole + ATP = 4-methyl-5-(2-phosphooxyethyl)-thiazole + ADP + H(+)</text>
        <dbReference type="Rhea" id="RHEA:24212"/>
        <dbReference type="ChEBI" id="CHEBI:15378"/>
        <dbReference type="ChEBI" id="CHEBI:17957"/>
        <dbReference type="ChEBI" id="CHEBI:30616"/>
        <dbReference type="ChEBI" id="CHEBI:58296"/>
        <dbReference type="ChEBI" id="CHEBI:456216"/>
        <dbReference type="EC" id="2.7.1.50"/>
    </reaction>
</comment>
<feature type="binding site" evidence="11">
    <location>
        <position position="38"/>
    </location>
    <ligand>
        <name>substrate</name>
    </ligand>
</feature>
<evidence type="ECO:0000313" key="13">
    <source>
        <dbReference type="Proteomes" id="UP000405656"/>
    </source>
</evidence>
<feature type="binding site" evidence="11">
    <location>
        <position position="114"/>
    </location>
    <ligand>
        <name>ATP</name>
        <dbReference type="ChEBI" id="CHEBI:30616"/>
    </ligand>
</feature>
<feature type="binding site" evidence="11">
    <location>
        <position position="161"/>
    </location>
    <ligand>
        <name>ATP</name>
        <dbReference type="ChEBI" id="CHEBI:30616"/>
    </ligand>
</feature>
<evidence type="ECO:0000256" key="10">
    <source>
        <dbReference type="ARBA" id="ARBA00022977"/>
    </source>
</evidence>
<keyword evidence="5 11" id="KW-0479">Metal-binding</keyword>
<evidence type="ECO:0000256" key="2">
    <source>
        <dbReference type="ARBA" id="ARBA00001946"/>
    </source>
</evidence>
<dbReference type="EC" id="2.7.1.50" evidence="11"/>
<comment type="function">
    <text evidence="11">Catalyzes the phosphorylation of the hydroxyl group of 4-methyl-5-beta-hydroxyethylthiazole (THZ).</text>
</comment>
<dbReference type="AlphaFoldDB" id="A0A7U8AA47"/>
<keyword evidence="10 11" id="KW-0784">Thiamine biosynthesis</keyword>
<dbReference type="GO" id="GO:0004417">
    <property type="term" value="F:hydroxyethylthiazole kinase activity"/>
    <property type="evidence" value="ECO:0007669"/>
    <property type="project" value="UniProtKB-UniRule"/>
</dbReference>
<reference evidence="12 13" key="1">
    <citation type="submission" date="2018-05" db="EMBL/GenBank/DDBJ databases">
        <authorList>
            <consortium name="PulseNet: The National Subtyping Network for Foodborne Disease Surveillance"/>
            <person name="Tarr C.L."/>
            <person name="Trees E."/>
            <person name="Katz L.S."/>
            <person name="Carleton-Romer H.A."/>
            <person name="Stroika S."/>
            <person name="Kucerova Z."/>
            <person name="Roache K.F."/>
            <person name="Sabol A.L."/>
            <person name="Besser J."/>
            <person name="Gerner-Smidt P."/>
        </authorList>
    </citation>
    <scope>NUCLEOTIDE SEQUENCE [LARGE SCALE GENOMIC DNA]</scope>
    <source>
        <strain evidence="12 13">20110455</strain>
    </source>
</reference>
<dbReference type="GO" id="GO:0005524">
    <property type="term" value="F:ATP binding"/>
    <property type="evidence" value="ECO:0007669"/>
    <property type="project" value="UniProtKB-UniRule"/>
</dbReference>
<comment type="cofactor">
    <cofactor evidence="2 11">
        <name>Mg(2+)</name>
        <dbReference type="ChEBI" id="CHEBI:18420"/>
    </cofactor>
</comment>
<evidence type="ECO:0000256" key="5">
    <source>
        <dbReference type="ARBA" id="ARBA00022723"/>
    </source>
</evidence>
<dbReference type="EMBL" id="AACCWZ010000002">
    <property type="protein sequence ID" value="EAK0450770.1"/>
    <property type="molecule type" value="Genomic_DNA"/>
</dbReference>
<gene>
    <name evidence="11 12" type="primary">thiM</name>
    <name evidence="12" type="ORF">YZ36_02105</name>
</gene>
<evidence type="ECO:0000256" key="1">
    <source>
        <dbReference type="ARBA" id="ARBA00001771"/>
    </source>
</evidence>
<dbReference type="PRINTS" id="PR01099">
    <property type="entry name" value="HYETHTZKNASE"/>
</dbReference>
<dbReference type="CDD" id="cd01170">
    <property type="entry name" value="THZ_kinase"/>
    <property type="match status" value="1"/>
</dbReference>
<dbReference type="UniPathway" id="UPA00060">
    <property type="reaction ID" value="UER00139"/>
</dbReference>
<keyword evidence="7 11" id="KW-0418">Kinase</keyword>
<dbReference type="Gene3D" id="3.40.1190.20">
    <property type="match status" value="1"/>
</dbReference>
<keyword evidence="9 11" id="KW-0460">Magnesium</keyword>
<evidence type="ECO:0000256" key="7">
    <source>
        <dbReference type="ARBA" id="ARBA00022777"/>
    </source>
</evidence>
<comment type="caution">
    <text evidence="12">The sequence shown here is derived from an EMBL/GenBank/DDBJ whole genome shotgun (WGS) entry which is preliminary data.</text>
</comment>
<comment type="similarity">
    <text evidence="11">Belongs to the Thz kinase family.</text>
</comment>
<dbReference type="GO" id="GO:0009229">
    <property type="term" value="P:thiamine diphosphate biosynthetic process"/>
    <property type="evidence" value="ECO:0007669"/>
    <property type="project" value="UniProtKB-UniRule"/>
</dbReference>
<organism evidence="12 13">
    <name type="scientific">Campylobacter lari</name>
    <dbReference type="NCBI Taxonomy" id="201"/>
    <lineage>
        <taxon>Bacteria</taxon>
        <taxon>Pseudomonadati</taxon>
        <taxon>Campylobacterota</taxon>
        <taxon>Epsilonproteobacteria</taxon>
        <taxon>Campylobacterales</taxon>
        <taxon>Campylobacteraceae</taxon>
        <taxon>Campylobacter</taxon>
    </lineage>
</organism>
<evidence type="ECO:0000313" key="12">
    <source>
        <dbReference type="EMBL" id="EAK0450770.1"/>
    </source>
</evidence>
<dbReference type="PIRSF" id="PIRSF000513">
    <property type="entry name" value="Thz_kinase"/>
    <property type="match status" value="1"/>
</dbReference>
<feature type="binding site" evidence="11">
    <location>
        <position position="188"/>
    </location>
    <ligand>
        <name>substrate</name>
    </ligand>
</feature>
<keyword evidence="6 11" id="KW-0547">Nucleotide-binding</keyword>
<name>A0A7U8AA47_CAMLA</name>
<evidence type="ECO:0000256" key="6">
    <source>
        <dbReference type="ARBA" id="ARBA00022741"/>
    </source>
</evidence>
<dbReference type="InterPro" id="IPR029056">
    <property type="entry name" value="Ribokinase-like"/>
</dbReference>
<protein>
    <recommendedName>
        <fullName evidence="11">Hydroxyethylthiazole kinase</fullName>
        <ecNumber evidence="11">2.7.1.50</ecNumber>
    </recommendedName>
    <alternativeName>
        <fullName evidence="11">4-methyl-5-beta-hydroxyethylthiazole kinase</fullName>
        <shortName evidence="11">TH kinase</shortName>
        <shortName evidence="11">Thz kinase</shortName>
    </alternativeName>
</protein>
<dbReference type="HAMAP" id="MF_00228">
    <property type="entry name" value="Thz_kinase"/>
    <property type="match status" value="1"/>
</dbReference>
<dbReference type="SUPFAM" id="SSF53613">
    <property type="entry name" value="Ribokinase-like"/>
    <property type="match status" value="1"/>
</dbReference>
<keyword evidence="8 11" id="KW-0067">ATP-binding</keyword>
<dbReference type="Pfam" id="PF02110">
    <property type="entry name" value="HK"/>
    <property type="match status" value="1"/>
</dbReference>
<dbReference type="Proteomes" id="UP000405656">
    <property type="component" value="Unassembled WGS sequence"/>
</dbReference>
<evidence type="ECO:0000256" key="9">
    <source>
        <dbReference type="ARBA" id="ARBA00022842"/>
    </source>
</evidence>
<evidence type="ECO:0000256" key="4">
    <source>
        <dbReference type="ARBA" id="ARBA00022679"/>
    </source>
</evidence>
<accession>A0A7U8AA47</accession>
<dbReference type="InterPro" id="IPR000417">
    <property type="entry name" value="Hyethyz_kinase"/>
</dbReference>
<evidence type="ECO:0000256" key="11">
    <source>
        <dbReference type="HAMAP-Rule" id="MF_00228"/>
    </source>
</evidence>